<dbReference type="GO" id="GO:0000287">
    <property type="term" value="F:magnesium ion binding"/>
    <property type="evidence" value="ECO:0007669"/>
    <property type="project" value="UniProtKB-UniRule"/>
</dbReference>
<feature type="binding site" evidence="4">
    <location>
        <position position="86"/>
    </location>
    <ligand>
        <name>Mg(2+)</name>
        <dbReference type="ChEBI" id="CHEBI:18420"/>
        <label>1</label>
    </ligand>
</feature>
<keyword evidence="4" id="KW-1003">Cell membrane</keyword>
<dbReference type="GO" id="GO:0005886">
    <property type="term" value="C:plasma membrane"/>
    <property type="evidence" value="ECO:0007669"/>
    <property type="project" value="UniProtKB-SubCell"/>
</dbReference>
<dbReference type="STRING" id="1075417.SAMN05421823_10735"/>
<evidence type="ECO:0000256" key="4">
    <source>
        <dbReference type="HAMAP-Rule" id="MF_02095"/>
    </source>
</evidence>
<dbReference type="RefSeq" id="WP_317042798.1">
    <property type="nucleotide sequence ID" value="NZ_FNFO01000007.1"/>
</dbReference>
<dbReference type="EC" id="3.1.3.7" evidence="4"/>
<name>A0A1G9LFR1_9BACT</name>
<dbReference type="PANTHER" id="PTHR43028">
    <property type="entry name" value="3'(2'),5'-BISPHOSPHATE NUCLEOTIDASE 1"/>
    <property type="match status" value="1"/>
</dbReference>
<feature type="binding site" evidence="5">
    <location>
        <position position="64"/>
    </location>
    <ligand>
        <name>Mg(2+)</name>
        <dbReference type="ChEBI" id="CHEBI:18420"/>
        <label>1</label>
        <note>catalytic</note>
    </ligand>
</feature>
<evidence type="ECO:0000313" key="7">
    <source>
        <dbReference type="Proteomes" id="UP000198510"/>
    </source>
</evidence>
<feature type="binding site" evidence="4">
    <location>
        <position position="64"/>
    </location>
    <ligand>
        <name>substrate</name>
    </ligand>
</feature>
<dbReference type="Gene3D" id="3.30.540.10">
    <property type="entry name" value="Fructose-1,6-Bisphosphatase, subunit A, domain 1"/>
    <property type="match status" value="1"/>
</dbReference>
<keyword evidence="2 4" id="KW-0479">Metal-binding</keyword>
<dbReference type="GO" id="GO:0008441">
    <property type="term" value="F:3'(2'),5'-bisphosphate nucleotidase activity"/>
    <property type="evidence" value="ECO:0007669"/>
    <property type="project" value="UniProtKB-UniRule"/>
</dbReference>
<dbReference type="Pfam" id="PF00459">
    <property type="entry name" value="Inositol_P"/>
    <property type="match status" value="1"/>
</dbReference>
<dbReference type="Proteomes" id="UP000198510">
    <property type="component" value="Unassembled WGS sequence"/>
</dbReference>
<protein>
    <recommendedName>
        <fullName evidence="4">3'(2'),5'-bisphosphate nucleotidase CysQ</fullName>
        <ecNumber evidence="4">3.1.3.7</ecNumber>
    </recommendedName>
    <alternativeName>
        <fullName evidence="4">3'(2'),5-bisphosphonucleoside 3'(2')-phosphohydrolase</fullName>
    </alternativeName>
    <alternativeName>
        <fullName evidence="4">3'-phosphoadenosine 5'-phosphate phosphatase</fullName>
        <shortName evidence="4">PAP phosphatase</shortName>
    </alternativeName>
</protein>
<dbReference type="InterPro" id="IPR020583">
    <property type="entry name" value="Inositol_monoP_metal-BS"/>
</dbReference>
<keyword evidence="4" id="KW-0378">Hydrolase</keyword>
<keyword evidence="3 4" id="KW-0460">Magnesium</keyword>
<keyword evidence="7" id="KW-1185">Reference proteome</keyword>
<comment type="similarity">
    <text evidence="4">Belongs to the inositol monophosphatase superfamily. CysQ family.</text>
</comment>
<feature type="binding site" evidence="5">
    <location>
        <position position="87"/>
    </location>
    <ligand>
        <name>Mg(2+)</name>
        <dbReference type="ChEBI" id="CHEBI:18420"/>
        <label>1</label>
        <note>catalytic</note>
    </ligand>
</feature>
<dbReference type="EMBL" id="FNFO01000007">
    <property type="protein sequence ID" value="SDL60781.1"/>
    <property type="molecule type" value="Genomic_DNA"/>
</dbReference>
<evidence type="ECO:0000256" key="1">
    <source>
        <dbReference type="ARBA" id="ARBA00001625"/>
    </source>
</evidence>
<dbReference type="PANTHER" id="PTHR43028:SF5">
    <property type="entry name" value="3'(2'),5'-BISPHOSPHATE NUCLEOTIDASE 1"/>
    <property type="match status" value="1"/>
</dbReference>
<dbReference type="PRINTS" id="PR00377">
    <property type="entry name" value="IMPHPHTASES"/>
</dbReference>
<dbReference type="GO" id="GO:0000103">
    <property type="term" value="P:sulfate assimilation"/>
    <property type="evidence" value="ECO:0007669"/>
    <property type="project" value="TreeGrafter"/>
</dbReference>
<feature type="binding site" evidence="5">
    <location>
        <position position="84"/>
    </location>
    <ligand>
        <name>Mg(2+)</name>
        <dbReference type="ChEBI" id="CHEBI:18420"/>
        <label>1</label>
        <note>catalytic</note>
    </ligand>
</feature>
<dbReference type="NCBIfam" id="TIGR01331">
    <property type="entry name" value="bisphos_cysQ"/>
    <property type="match status" value="1"/>
</dbReference>
<feature type="binding site" evidence="4">
    <location>
        <position position="212"/>
    </location>
    <ligand>
        <name>substrate</name>
    </ligand>
</feature>
<keyword evidence="4" id="KW-0472">Membrane</keyword>
<feature type="binding site" evidence="4">
    <location>
        <position position="84"/>
    </location>
    <ligand>
        <name>Mg(2+)</name>
        <dbReference type="ChEBI" id="CHEBI:18420"/>
        <label>1</label>
    </ligand>
</feature>
<comment type="catalytic activity">
    <reaction evidence="1 4">
        <text>adenosine 3',5'-bisphosphate + H2O = AMP + phosphate</text>
        <dbReference type="Rhea" id="RHEA:10040"/>
        <dbReference type="ChEBI" id="CHEBI:15377"/>
        <dbReference type="ChEBI" id="CHEBI:43474"/>
        <dbReference type="ChEBI" id="CHEBI:58343"/>
        <dbReference type="ChEBI" id="CHEBI:456215"/>
        <dbReference type="EC" id="3.1.3.7"/>
    </reaction>
</comment>
<dbReference type="HAMAP" id="MF_02095">
    <property type="entry name" value="CysQ"/>
    <property type="match status" value="1"/>
</dbReference>
<comment type="function">
    <text evidence="4">Converts adenosine-3',5'-bisphosphate (PAP) to AMP.</text>
</comment>
<accession>A0A1G9LFR1</accession>
<evidence type="ECO:0000313" key="6">
    <source>
        <dbReference type="EMBL" id="SDL60781.1"/>
    </source>
</evidence>
<sequence length="253" mass="27879">MKQLLEIAKQAALEGGAAIIEVYEGADFGIETKGDQSPLTKADRLAHKKIVSHLEPTGIPILSEEGKAIPYEERKQWTQFWLVDPLDGTKEFIKRNGEFTVNIALIEHGKPVLGVVYTPVLGNLYWGIVGEGAFMADRKGNTKPLTCPSTDLTQTGIRVVASRSHLNDETQAFIDGLKEPQLVSMGSSLKFLMLAEGKADVYPRFAPTMEWDTGAAQAVVEAAGGEVLRHPENTPLEYNKENLLNPYFWVRGK</sequence>
<feature type="binding site" evidence="4">
    <location>
        <position position="84"/>
    </location>
    <ligand>
        <name>Mg(2+)</name>
        <dbReference type="ChEBI" id="CHEBI:18420"/>
        <label>2</label>
    </ligand>
</feature>
<comment type="subcellular location">
    <subcellularLocation>
        <location evidence="4">Cell membrane</location>
        <topology evidence="4">Peripheral membrane protein</topology>
        <orientation evidence="4">Cytoplasmic side</orientation>
    </subcellularLocation>
</comment>
<dbReference type="InterPro" id="IPR000760">
    <property type="entry name" value="Inositol_monophosphatase-like"/>
</dbReference>
<dbReference type="SUPFAM" id="SSF56655">
    <property type="entry name" value="Carbohydrate phosphatase"/>
    <property type="match status" value="1"/>
</dbReference>
<proteinExistence type="inferred from homology"/>
<dbReference type="FunFam" id="3.40.190.80:FF:000005">
    <property type="entry name" value="3'(2'),5'-bisphosphate nucleotidase CysQ"/>
    <property type="match status" value="1"/>
</dbReference>
<dbReference type="CDD" id="cd01638">
    <property type="entry name" value="CysQ"/>
    <property type="match status" value="1"/>
</dbReference>
<feature type="binding site" evidence="4">
    <location>
        <position position="64"/>
    </location>
    <ligand>
        <name>Mg(2+)</name>
        <dbReference type="ChEBI" id="CHEBI:18420"/>
        <label>1</label>
    </ligand>
</feature>
<evidence type="ECO:0000256" key="2">
    <source>
        <dbReference type="ARBA" id="ARBA00022723"/>
    </source>
</evidence>
<feature type="binding site" evidence="4">
    <location>
        <position position="212"/>
    </location>
    <ligand>
        <name>Mg(2+)</name>
        <dbReference type="ChEBI" id="CHEBI:18420"/>
        <label>2</label>
    </ligand>
</feature>
<reference evidence="6 7" key="1">
    <citation type="submission" date="2016-10" db="EMBL/GenBank/DDBJ databases">
        <authorList>
            <person name="de Groot N.N."/>
        </authorList>
    </citation>
    <scope>NUCLEOTIDE SEQUENCE [LARGE SCALE GENOMIC DNA]</scope>
    <source>
        <strain evidence="6 7">DSM 25186</strain>
    </source>
</reference>
<feature type="binding site" evidence="5">
    <location>
        <position position="86"/>
    </location>
    <ligand>
        <name>Mg(2+)</name>
        <dbReference type="ChEBI" id="CHEBI:18420"/>
        <label>1</label>
        <note>catalytic</note>
    </ligand>
</feature>
<dbReference type="InterPro" id="IPR050725">
    <property type="entry name" value="CysQ/Inositol_MonoPase"/>
</dbReference>
<dbReference type="Gene3D" id="3.40.190.80">
    <property type="match status" value="1"/>
</dbReference>
<feature type="binding site" evidence="4">
    <location>
        <position position="87"/>
    </location>
    <ligand>
        <name>Mg(2+)</name>
        <dbReference type="ChEBI" id="CHEBI:18420"/>
        <label>2</label>
    </ligand>
</feature>
<feature type="binding site" evidence="5">
    <location>
        <position position="212"/>
    </location>
    <ligand>
        <name>Mg(2+)</name>
        <dbReference type="ChEBI" id="CHEBI:18420"/>
        <label>1</label>
        <note>catalytic</note>
    </ligand>
</feature>
<dbReference type="AlphaFoldDB" id="A0A1G9LFR1"/>
<dbReference type="InterPro" id="IPR006240">
    <property type="entry name" value="CysQ"/>
</dbReference>
<dbReference type="GO" id="GO:0050427">
    <property type="term" value="P:3'-phosphoadenosine 5'-phosphosulfate metabolic process"/>
    <property type="evidence" value="ECO:0007669"/>
    <property type="project" value="TreeGrafter"/>
</dbReference>
<evidence type="ECO:0000256" key="3">
    <source>
        <dbReference type="ARBA" id="ARBA00022842"/>
    </source>
</evidence>
<feature type="binding site" evidence="4">
    <location>
        <begin position="86"/>
        <end position="89"/>
    </location>
    <ligand>
        <name>substrate</name>
    </ligand>
</feature>
<evidence type="ECO:0000256" key="5">
    <source>
        <dbReference type="PIRSR" id="PIRSR600760-2"/>
    </source>
</evidence>
<gene>
    <name evidence="4" type="primary">cysQ</name>
    <name evidence="6" type="ORF">SAMN05421823_10735</name>
</gene>
<organism evidence="6 7">
    <name type="scientific">Catalinimonas alkaloidigena</name>
    <dbReference type="NCBI Taxonomy" id="1075417"/>
    <lineage>
        <taxon>Bacteria</taxon>
        <taxon>Pseudomonadati</taxon>
        <taxon>Bacteroidota</taxon>
        <taxon>Cytophagia</taxon>
        <taxon>Cytophagales</taxon>
        <taxon>Catalimonadaceae</taxon>
        <taxon>Catalinimonas</taxon>
    </lineage>
</organism>
<dbReference type="PROSITE" id="PS00629">
    <property type="entry name" value="IMP_1"/>
    <property type="match status" value="1"/>
</dbReference>
<comment type="cofactor">
    <cofactor evidence="4 5">
        <name>Mg(2+)</name>
        <dbReference type="ChEBI" id="CHEBI:18420"/>
    </cofactor>
</comment>